<dbReference type="AlphaFoldDB" id="A0A921N1L0"/>
<evidence type="ECO:0000313" key="1">
    <source>
        <dbReference type="EMBL" id="HJG96967.1"/>
    </source>
</evidence>
<dbReference type="Proteomes" id="UP000776700">
    <property type="component" value="Unassembled WGS sequence"/>
</dbReference>
<dbReference type="EMBL" id="DYUB01000239">
    <property type="protein sequence ID" value="HJG96967.1"/>
    <property type="molecule type" value="Genomic_DNA"/>
</dbReference>
<evidence type="ECO:0000313" key="2">
    <source>
        <dbReference type="Proteomes" id="UP000776700"/>
    </source>
</evidence>
<name>A0A921N1L0_9FIRM</name>
<protein>
    <submittedName>
        <fullName evidence="1">Uncharacterized protein</fullName>
    </submittedName>
</protein>
<gene>
    <name evidence="1" type="ORF">K8V90_07705</name>
</gene>
<accession>A0A921N1L0</accession>
<reference evidence="1" key="2">
    <citation type="submission" date="2021-09" db="EMBL/GenBank/DDBJ databases">
        <authorList>
            <person name="Gilroy R."/>
        </authorList>
    </citation>
    <scope>NUCLEOTIDE SEQUENCE</scope>
    <source>
        <strain evidence="1">1277</strain>
    </source>
</reference>
<reference evidence="1" key="1">
    <citation type="journal article" date="2021" name="PeerJ">
        <title>Extensive microbial diversity within the chicken gut microbiome revealed by metagenomics and culture.</title>
        <authorList>
            <person name="Gilroy R."/>
            <person name="Ravi A."/>
            <person name="Getino M."/>
            <person name="Pursley I."/>
            <person name="Horton D.L."/>
            <person name="Alikhan N.F."/>
            <person name="Baker D."/>
            <person name="Gharbi K."/>
            <person name="Hall N."/>
            <person name="Watson M."/>
            <person name="Adriaenssens E.M."/>
            <person name="Foster-Nyarko E."/>
            <person name="Jarju S."/>
            <person name="Secka A."/>
            <person name="Antonio M."/>
            <person name="Oren A."/>
            <person name="Chaudhuri R.R."/>
            <person name="La Ragione R."/>
            <person name="Hildebrand F."/>
            <person name="Pallen M.J."/>
        </authorList>
    </citation>
    <scope>NUCLEOTIDE SEQUENCE</scope>
    <source>
        <strain evidence="1">1277</strain>
    </source>
</reference>
<proteinExistence type="predicted"/>
<sequence>MCFNILDIKTYKIDKNYKQCFSNIKNSIEYSFAIDYMLENFDENIVKEICLFLYKFKFATKKQIIDIINKKYNISA</sequence>
<organism evidence="1 2">
    <name type="scientific">Romboutsia timonensis</name>
    <dbReference type="NCBI Taxonomy" id="1776391"/>
    <lineage>
        <taxon>Bacteria</taxon>
        <taxon>Bacillati</taxon>
        <taxon>Bacillota</taxon>
        <taxon>Clostridia</taxon>
        <taxon>Peptostreptococcales</taxon>
        <taxon>Peptostreptococcaceae</taxon>
        <taxon>Romboutsia</taxon>
    </lineage>
</organism>
<feature type="non-terminal residue" evidence="1">
    <location>
        <position position="76"/>
    </location>
</feature>
<comment type="caution">
    <text evidence="1">The sequence shown here is derived from an EMBL/GenBank/DDBJ whole genome shotgun (WGS) entry which is preliminary data.</text>
</comment>